<evidence type="ECO:0000313" key="8">
    <source>
        <dbReference type="Proteomes" id="UP001226762"/>
    </source>
</evidence>
<keyword evidence="4" id="KW-0443">Lipid metabolism</keyword>
<evidence type="ECO:0000256" key="2">
    <source>
        <dbReference type="ARBA" id="ARBA00022556"/>
    </source>
</evidence>
<accession>A0AAE3W9X3</accession>
<dbReference type="NCBIfam" id="TIGR01853">
    <property type="entry name" value="lipid_A_lpxD"/>
    <property type="match status" value="1"/>
</dbReference>
<feature type="coiled-coil region" evidence="6">
    <location>
        <begin position="335"/>
        <end position="362"/>
    </location>
</feature>
<dbReference type="GO" id="GO:0009245">
    <property type="term" value="P:lipid A biosynthetic process"/>
    <property type="evidence" value="ECO:0007669"/>
    <property type="project" value="UniProtKB-KW"/>
</dbReference>
<dbReference type="CDD" id="cd03352">
    <property type="entry name" value="LbH_LpxD"/>
    <property type="match status" value="1"/>
</dbReference>
<proteinExistence type="predicted"/>
<dbReference type="RefSeq" id="WP_306733854.1">
    <property type="nucleotide sequence ID" value="NZ_JANHAX010000001.1"/>
</dbReference>
<organism evidence="7 8">
    <name type="scientific">Marimonas arenosa</name>
    <dbReference type="NCBI Taxonomy" id="1795305"/>
    <lineage>
        <taxon>Bacteria</taxon>
        <taxon>Pseudomonadati</taxon>
        <taxon>Pseudomonadota</taxon>
        <taxon>Alphaproteobacteria</taxon>
        <taxon>Rhodobacterales</taxon>
        <taxon>Paracoccaceae</taxon>
        <taxon>Marimonas</taxon>
    </lineage>
</organism>
<keyword evidence="5 7" id="KW-0012">Acyltransferase</keyword>
<dbReference type="AlphaFoldDB" id="A0AAE3W9X3"/>
<dbReference type="Pfam" id="PF00132">
    <property type="entry name" value="Hexapep"/>
    <property type="match status" value="2"/>
</dbReference>
<dbReference type="EMBL" id="JANHAX010000001">
    <property type="protein sequence ID" value="MDQ2088590.1"/>
    <property type="molecule type" value="Genomic_DNA"/>
</dbReference>
<evidence type="ECO:0000256" key="1">
    <source>
        <dbReference type="ARBA" id="ARBA00022516"/>
    </source>
</evidence>
<dbReference type="PANTHER" id="PTHR43378">
    <property type="entry name" value="UDP-3-O-ACYLGLUCOSAMINE N-ACYLTRANSFERASE"/>
    <property type="match status" value="1"/>
</dbReference>
<keyword evidence="8" id="KW-1185">Reference proteome</keyword>
<dbReference type="EC" id="2.3.1.191" evidence="7"/>
<dbReference type="SUPFAM" id="SSF51161">
    <property type="entry name" value="Trimeric LpxA-like enzymes"/>
    <property type="match status" value="1"/>
</dbReference>
<dbReference type="PANTHER" id="PTHR43378:SF2">
    <property type="entry name" value="UDP-3-O-ACYLGLUCOSAMINE N-ACYLTRANSFERASE 1, MITOCHONDRIAL-RELATED"/>
    <property type="match status" value="1"/>
</dbReference>
<dbReference type="Proteomes" id="UP001226762">
    <property type="component" value="Unassembled WGS sequence"/>
</dbReference>
<keyword evidence="1" id="KW-0444">Lipid biosynthesis</keyword>
<dbReference type="GO" id="GO:0016020">
    <property type="term" value="C:membrane"/>
    <property type="evidence" value="ECO:0007669"/>
    <property type="project" value="GOC"/>
</dbReference>
<reference evidence="7" key="1">
    <citation type="submission" date="2022-07" db="EMBL/GenBank/DDBJ databases">
        <authorList>
            <person name="Otstavnykh N."/>
            <person name="Isaeva M."/>
            <person name="Bystritskaya E."/>
        </authorList>
    </citation>
    <scope>NUCLEOTIDE SEQUENCE</scope>
    <source>
        <strain evidence="7">KCTC 52189</strain>
    </source>
</reference>
<evidence type="ECO:0000256" key="6">
    <source>
        <dbReference type="SAM" id="Coils"/>
    </source>
</evidence>
<name>A0AAE3W9X3_9RHOB</name>
<comment type="caution">
    <text evidence="7">The sequence shown here is derived from an EMBL/GenBank/DDBJ whole genome shotgun (WGS) entry which is preliminary data.</text>
</comment>
<dbReference type="GO" id="GO:0016410">
    <property type="term" value="F:N-acyltransferase activity"/>
    <property type="evidence" value="ECO:0007669"/>
    <property type="project" value="InterPro"/>
</dbReference>
<keyword evidence="6" id="KW-0175">Coiled coil</keyword>
<evidence type="ECO:0000256" key="4">
    <source>
        <dbReference type="ARBA" id="ARBA00023098"/>
    </source>
</evidence>
<keyword evidence="2" id="KW-0441">Lipid A biosynthesis</keyword>
<dbReference type="NCBIfam" id="NF002060">
    <property type="entry name" value="PRK00892.1"/>
    <property type="match status" value="1"/>
</dbReference>
<reference evidence="7" key="2">
    <citation type="submission" date="2023-02" db="EMBL/GenBank/DDBJ databases">
        <title>'Rhodoalgimonas zhirmunskyi' gen. nov., isolated from a red alga.</title>
        <authorList>
            <person name="Nedashkovskaya O.I."/>
            <person name="Otstavnykh N.Y."/>
            <person name="Bystritskaya E.P."/>
            <person name="Balabanova L.A."/>
            <person name="Isaeva M.P."/>
        </authorList>
    </citation>
    <scope>NUCLEOTIDE SEQUENCE</scope>
    <source>
        <strain evidence="7">KCTC 52189</strain>
    </source>
</reference>
<protein>
    <submittedName>
        <fullName evidence="7">UDP-3-O-(3-hydroxymyristoyl)glucosamine N-acyltransferase</fullName>
        <ecNumber evidence="7">2.3.1.191</ecNumber>
    </submittedName>
</protein>
<dbReference type="InterPro" id="IPR001451">
    <property type="entry name" value="Hexapep"/>
</dbReference>
<evidence type="ECO:0000256" key="3">
    <source>
        <dbReference type="ARBA" id="ARBA00022679"/>
    </source>
</evidence>
<dbReference type="GO" id="GO:0103118">
    <property type="term" value="F:UDP-3-O-[(3R)-3-hydroxyacyl]-glucosamine N-acyltransferase activity"/>
    <property type="evidence" value="ECO:0007669"/>
    <property type="project" value="UniProtKB-EC"/>
</dbReference>
<dbReference type="Gene3D" id="3.40.1390.10">
    <property type="entry name" value="MurE/MurF, N-terminal domain"/>
    <property type="match status" value="1"/>
</dbReference>
<sequence>MSHTIAEIAEALGATALGDLDLEITGAAEPADAGPGDLALAMKPEYAAGLGQGHACAAMLWEGADWQDLGLQAAIIPARPRFAMAGLTAALDRGHGYTTGIHPTAIIGEGAELGEHVSVGAYAVIGAGARIGAGSVIGPQAYVGIDSQIGAATVLHVGVRIGPRVRIGARFIAHPGAAIGMDGFSFVTPEVNAVEQARASLGEEVDAAAQSWVRIHSLGAVEIGDDVEIGCNACVDAGTIRPTRIGNGTKIDNLCHIAHNVVVGNDCLFAALVGIAGSTVIGSNVTLGGQVGVTDNTHVGDRVVAGGGTKILNKVPAGRIVLGYPAIKMDQHLDIYKAQRRLPRMMQELAELKTRLAALEAKG</sequence>
<dbReference type="Gene3D" id="2.160.10.10">
    <property type="entry name" value="Hexapeptide repeat proteins"/>
    <property type="match status" value="1"/>
</dbReference>
<evidence type="ECO:0000256" key="5">
    <source>
        <dbReference type="ARBA" id="ARBA00023315"/>
    </source>
</evidence>
<dbReference type="InterPro" id="IPR011004">
    <property type="entry name" value="Trimer_LpxA-like_sf"/>
</dbReference>
<evidence type="ECO:0000313" key="7">
    <source>
        <dbReference type="EMBL" id="MDQ2088590.1"/>
    </source>
</evidence>
<keyword evidence="3 7" id="KW-0808">Transferase</keyword>
<gene>
    <name evidence="7" type="primary">lpxD</name>
    <name evidence="7" type="ORF">NO357_01575</name>
</gene>
<dbReference type="InterPro" id="IPR007691">
    <property type="entry name" value="LpxD"/>
</dbReference>